<gene>
    <name evidence="1" type="ORF">H9649_13285</name>
</gene>
<accession>A0ABR8UBZ5</accession>
<organism evidence="1 2">
    <name type="scientific">Sporosarcina quadrami</name>
    <dbReference type="NCBI Taxonomy" id="2762234"/>
    <lineage>
        <taxon>Bacteria</taxon>
        <taxon>Bacillati</taxon>
        <taxon>Bacillota</taxon>
        <taxon>Bacilli</taxon>
        <taxon>Bacillales</taxon>
        <taxon>Caryophanaceae</taxon>
        <taxon>Sporosarcina</taxon>
    </lineage>
</organism>
<comment type="caution">
    <text evidence="1">The sequence shown here is derived from an EMBL/GenBank/DDBJ whole genome shotgun (WGS) entry which is preliminary data.</text>
</comment>
<dbReference type="Proteomes" id="UP000626786">
    <property type="component" value="Unassembled WGS sequence"/>
</dbReference>
<evidence type="ECO:0008006" key="3">
    <source>
        <dbReference type="Google" id="ProtNLM"/>
    </source>
</evidence>
<evidence type="ECO:0000313" key="1">
    <source>
        <dbReference type="EMBL" id="MBD7985562.1"/>
    </source>
</evidence>
<sequence length="188" mass="21815">MLKDKITHIIENEFDNGLFPIEKEYAEKNDLLGDKHTIEDKKWTYPIIERCLKETEDVIKEEDASFMEQPISYFSNHIEEFVYIDSLAFDTIRVDGMAFETDDVFHTFTVLFGLKVQKKHGSFLKDYLKDNVGLQTSSAMFSDQDGLWDINIPLDALDGFQSDMTLAEAVDLAYRFIFKLLETLEVTN</sequence>
<dbReference type="EMBL" id="JACSQN010000012">
    <property type="protein sequence ID" value="MBD7985562.1"/>
    <property type="molecule type" value="Genomic_DNA"/>
</dbReference>
<reference evidence="1 2" key="1">
    <citation type="submission" date="2020-08" db="EMBL/GenBank/DDBJ databases">
        <title>A Genomic Blueprint of the Chicken Gut Microbiome.</title>
        <authorList>
            <person name="Gilroy R."/>
            <person name="Ravi A."/>
            <person name="Getino M."/>
            <person name="Pursley I."/>
            <person name="Horton D.L."/>
            <person name="Alikhan N.-F."/>
            <person name="Baker D."/>
            <person name="Gharbi K."/>
            <person name="Hall N."/>
            <person name="Watson M."/>
            <person name="Adriaenssens E.M."/>
            <person name="Foster-Nyarko E."/>
            <person name="Jarju S."/>
            <person name="Secka A."/>
            <person name="Antonio M."/>
            <person name="Oren A."/>
            <person name="Chaudhuri R."/>
            <person name="La Ragione R.M."/>
            <person name="Hildebrand F."/>
            <person name="Pallen M.J."/>
        </authorList>
    </citation>
    <scope>NUCLEOTIDE SEQUENCE [LARGE SCALE GENOMIC DNA]</scope>
    <source>
        <strain evidence="1 2">Sa2YVA2</strain>
    </source>
</reference>
<proteinExistence type="predicted"/>
<dbReference type="RefSeq" id="WP_191695385.1">
    <property type="nucleotide sequence ID" value="NZ_JACSQN010000012.1"/>
</dbReference>
<keyword evidence="2" id="KW-1185">Reference proteome</keyword>
<protein>
    <recommendedName>
        <fullName evidence="3">Branched-chain amino acid aminotransferase</fullName>
    </recommendedName>
</protein>
<evidence type="ECO:0000313" key="2">
    <source>
        <dbReference type="Proteomes" id="UP000626786"/>
    </source>
</evidence>
<name>A0ABR8UBZ5_9BACL</name>